<proteinExistence type="predicted"/>
<keyword evidence="2" id="KW-1185">Reference proteome</keyword>
<dbReference type="EMBL" id="WJQU01000004">
    <property type="protein sequence ID" value="KAJ6634641.1"/>
    <property type="molecule type" value="Genomic_DNA"/>
</dbReference>
<name>A0A9Q0MMY2_9DIPT</name>
<reference evidence="1" key="1">
    <citation type="submission" date="2022-07" db="EMBL/GenBank/DDBJ databases">
        <authorList>
            <person name="Trinca V."/>
            <person name="Uliana J.V.C."/>
            <person name="Torres T.T."/>
            <person name="Ward R.J."/>
            <person name="Monesi N."/>
        </authorList>
    </citation>
    <scope>NUCLEOTIDE SEQUENCE</scope>
    <source>
        <strain evidence="1">HSMRA1968</strain>
        <tissue evidence="1">Whole embryos</tissue>
    </source>
</reference>
<dbReference type="Proteomes" id="UP001151699">
    <property type="component" value="Chromosome C"/>
</dbReference>
<organism evidence="1 2">
    <name type="scientific">Pseudolycoriella hygida</name>
    <dbReference type="NCBI Taxonomy" id="35572"/>
    <lineage>
        <taxon>Eukaryota</taxon>
        <taxon>Metazoa</taxon>
        <taxon>Ecdysozoa</taxon>
        <taxon>Arthropoda</taxon>
        <taxon>Hexapoda</taxon>
        <taxon>Insecta</taxon>
        <taxon>Pterygota</taxon>
        <taxon>Neoptera</taxon>
        <taxon>Endopterygota</taxon>
        <taxon>Diptera</taxon>
        <taxon>Nematocera</taxon>
        <taxon>Sciaroidea</taxon>
        <taxon>Sciaridae</taxon>
        <taxon>Pseudolycoriella</taxon>
    </lineage>
</organism>
<comment type="caution">
    <text evidence="1">The sequence shown here is derived from an EMBL/GenBank/DDBJ whole genome shotgun (WGS) entry which is preliminary data.</text>
</comment>
<dbReference type="AlphaFoldDB" id="A0A9Q0MMY2"/>
<dbReference type="OrthoDB" id="8053568at2759"/>
<evidence type="ECO:0000313" key="1">
    <source>
        <dbReference type="EMBL" id="KAJ6634641.1"/>
    </source>
</evidence>
<evidence type="ECO:0000313" key="2">
    <source>
        <dbReference type="Proteomes" id="UP001151699"/>
    </source>
</evidence>
<gene>
    <name evidence="1" type="ORF">Bhyg_13217</name>
</gene>
<protein>
    <submittedName>
        <fullName evidence="1">Uncharacterized protein</fullName>
    </submittedName>
</protein>
<accession>A0A9Q0MMY2</accession>
<sequence length="581" mass="66039">MAEKTLKAWLLGSVVSELPKSKLPTIGSILKVFLSISPTTSPKSASILASDVLHIWFSCGIPCIEKDKVCLKIKNIHAEYQELQRSKHRRTELQESRENNFNKKCGKLCDIAKSGIDSLVSDKVNFFLRNQRTTRTLKLNFLKDEAPYTEERRCHKKIVNTDVSEANDFERDGSEEDMEYTENYSPKIKNLETSNSSVIVNTIIKAPEVTSTIDRIKLSSNKFKYLMGSIGKVLTADSSKSRVSKNTIERRRKQNRSIIARNIKSEFIETSASEVCVIHWDGKLLTNIQRNDGTVKKKVDRIAVAATSSGNSKLLGIPKVNGGTGDNIAKVVFEEITDWNLTRVIGICFDTTKSNTGGKIGAASLLQKKYLKQQILHFPCRHHICEIILAAVFIYTYGVSSGPNITTFVDFRNRWNEIPNKSTYIGIPENKLQSPLAKQLRLETVECLQQILSDDNSYTPRDDYRELIDLTLIILGVQNKKYKIRIPGALHHARWMCKVIYAFKMYLLREQHQFSEGLQKSLQDFCLFCSLMYVKYWILCPLFPDAAVNDLTFYKNLKSYEEIDKNIAQCAQKSLKIISGT</sequence>